<dbReference type="AlphaFoldDB" id="A0A7J6THP6"/>
<dbReference type="CDD" id="cd06850">
    <property type="entry name" value="biotinyl_domain"/>
    <property type="match status" value="1"/>
</dbReference>
<dbReference type="PROSITE" id="PS00189">
    <property type="entry name" value="LIPOYL"/>
    <property type="match status" value="1"/>
</dbReference>
<dbReference type="SMART" id="SM00878">
    <property type="entry name" value="Biotin_carb_C"/>
    <property type="match status" value="1"/>
</dbReference>
<protein>
    <recommendedName>
        <fullName evidence="12">Pyruvate carboxylase</fullName>
    </recommendedName>
</protein>
<keyword evidence="3" id="KW-0450">Lipoyl</keyword>
<evidence type="ECO:0000256" key="5">
    <source>
        <dbReference type="ARBA" id="ARBA00022946"/>
    </source>
</evidence>
<dbReference type="InterPro" id="IPR003016">
    <property type="entry name" value="2-oxoA_DH_lipoyl-BS"/>
</dbReference>
<dbReference type="Gene3D" id="2.40.50.100">
    <property type="match status" value="1"/>
</dbReference>
<evidence type="ECO:0000256" key="3">
    <source>
        <dbReference type="ARBA" id="ARBA00022823"/>
    </source>
</evidence>
<reference evidence="10 11" key="1">
    <citation type="submission" date="2020-04" db="EMBL/GenBank/DDBJ databases">
        <title>Perkinsus olseni comparative genomics.</title>
        <authorList>
            <person name="Bogema D.R."/>
        </authorList>
    </citation>
    <scope>NUCLEOTIDE SEQUENCE [LARGE SCALE GENOMIC DNA]</scope>
    <source>
        <strain evidence="10 11">ATCC PRA-207</strain>
    </source>
</reference>
<sequence>GIFLMSHRLSLEFDPLLVKVIGVGKDWAETLECLVNGLKAMVLEGPGMRTNVPRLIEILTHPVFAKKQGDVYTSFLSEYMSGKPKEDKPKEKSTVEEVAICAPMAGVVYDVKVKVGDKVADEDVVAVLESMKTQTEIAAPSGGEVISVNVNKGDQVGEDQTLVTISAASTATAQRSQEEEEAIESHQVPRALAVG</sequence>
<keyword evidence="4" id="KW-0067">ATP-binding</keyword>
<evidence type="ECO:0000313" key="11">
    <source>
        <dbReference type="Proteomes" id="UP000553632"/>
    </source>
</evidence>
<evidence type="ECO:0000256" key="6">
    <source>
        <dbReference type="ARBA" id="ARBA00023267"/>
    </source>
</evidence>
<keyword evidence="2" id="KW-0547">Nucleotide-binding</keyword>
<dbReference type="PROSITE" id="PS50968">
    <property type="entry name" value="BIOTINYL_LIPOYL"/>
    <property type="match status" value="1"/>
</dbReference>
<evidence type="ECO:0000259" key="9">
    <source>
        <dbReference type="PROSITE" id="PS50979"/>
    </source>
</evidence>
<dbReference type="SUPFAM" id="SSF51230">
    <property type="entry name" value="Single hybrid motif"/>
    <property type="match status" value="1"/>
</dbReference>
<evidence type="ECO:0000256" key="1">
    <source>
        <dbReference type="ARBA" id="ARBA00022598"/>
    </source>
</evidence>
<feature type="non-terminal residue" evidence="10">
    <location>
        <position position="1"/>
    </location>
</feature>
<dbReference type="GO" id="GO:0016874">
    <property type="term" value="F:ligase activity"/>
    <property type="evidence" value="ECO:0007669"/>
    <property type="project" value="UniProtKB-KW"/>
</dbReference>
<dbReference type="InterPro" id="IPR000089">
    <property type="entry name" value="Biotin_lipoyl"/>
</dbReference>
<evidence type="ECO:0008006" key="12">
    <source>
        <dbReference type="Google" id="ProtNLM"/>
    </source>
</evidence>
<dbReference type="InterPro" id="IPR005482">
    <property type="entry name" value="Biotin_COase_C"/>
</dbReference>
<organism evidence="10 11">
    <name type="scientific">Perkinsus olseni</name>
    <name type="common">Perkinsus atlanticus</name>
    <dbReference type="NCBI Taxonomy" id="32597"/>
    <lineage>
        <taxon>Eukaryota</taxon>
        <taxon>Sar</taxon>
        <taxon>Alveolata</taxon>
        <taxon>Perkinsozoa</taxon>
        <taxon>Perkinsea</taxon>
        <taxon>Perkinsida</taxon>
        <taxon>Perkinsidae</taxon>
        <taxon>Perkinsus</taxon>
    </lineage>
</organism>
<dbReference type="Gene3D" id="3.30.470.20">
    <property type="entry name" value="ATP-grasp fold, B domain"/>
    <property type="match status" value="1"/>
</dbReference>
<keyword evidence="6" id="KW-0092">Biotin</keyword>
<feature type="region of interest" description="Disordered" evidence="7">
    <location>
        <begin position="168"/>
        <end position="195"/>
    </location>
</feature>
<dbReference type="GO" id="GO:0005524">
    <property type="term" value="F:ATP binding"/>
    <property type="evidence" value="ECO:0007669"/>
    <property type="project" value="UniProtKB-KW"/>
</dbReference>
<gene>
    <name evidence="10" type="ORF">FOZ63_017782</name>
</gene>
<evidence type="ECO:0000256" key="2">
    <source>
        <dbReference type="ARBA" id="ARBA00022741"/>
    </source>
</evidence>
<name>A0A7J6THP6_PEROL</name>
<feature type="non-terminal residue" evidence="10">
    <location>
        <position position="195"/>
    </location>
</feature>
<dbReference type="PANTHER" id="PTHR18866:SF128">
    <property type="entry name" value="UREA AMIDOLYASE"/>
    <property type="match status" value="1"/>
</dbReference>
<dbReference type="Pfam" id="PF02785">
    <property type="entry name" value="Biotin_carb_C"/>
    <property type="match status" value="1"/>
</dbReference>
<dbReference type="Pfam" id="PF00364">
    <property type="entry name" value="Biotin_lipoyl"/>
    <property type="match status" value="1"/>
</dbReference>
<dbReference type="SUPFAM" id="SSF51246">
    <property type="entry name" value="Rudiment single hybrid motif"/>
    <property type="match status" value="1"/>
</dbReference>
<accession>A0A7J6THP6</accession>
<dbReference type="PANTHER" id="PTHR18866">
    <property type="entry name" value="CARBOXYLASE:PYRUVATE/ACETYL-COA/PROPIONYL-COA CARBOXYLASE"/>
    <property type="match status" value="1"/>
</dbReference>
<dbReference type="EMBL" id="JABANO010010628">
    <property type="protein sequence ID" value="KAF4744819.1"/>
    <property type="molecule type" value="Genomic_DNA"/>
</dbReference>
<dbReference type="InterPro" id="IPR011764">
    <property type="entry name" value="Biotin_carboxylation_dom"/>
</dbReference>
<evidence type="ECO:0000256" key="7">
    <source>
        <dbReference type="SAM" id="MobiDB-lite"/>
    </source>
</evidence>
<dbReference type="InterPro" id="IPR011054">
    <property type="entry name" value="Rudment_hybrid_motif"/>
</dbReference>
<proteinExistence type="predicted"/>
<dbReference type="OMA" id="IFLMSHR"/>
<feature type="domain" description="Lipoyl-binding" evidence="8">
    <location>
        <begin position="88"/>
        <end position="166"/>
    </location>
</feature>
<dbReference type="InterPro" id="IPR011053">
    <property type="entry name" value="Single_hybrid_motif"/>
</dbReference>
<dbReference type="InterPro" id="IPR050856">
    <property type="entry name" value="Biotin_carboxylase_complex"/>
</dbReference>
<keyword evidence="1" id="KW-0436">Ligase</keyword>
<keyword evidence="11" id="KW-1185">Reference proteome</keyword>
<dbReference type="Proteomes" id="UP000553632">
    <property type="component" value="Unassembled WGS sequence"/>
</dbReference>
<dbReference type="PROSITE" id="PS50979">
    <property type="entry name" value="BC"/>
    <property type="match status" value="1"/>
</dbReference>
<keyword evidence="5" id="KW-0809">Transit peptide</keyword>
<comment type="caution">
    <text evidence="10">The sequence shown here is derived from an EMBL/GenBank/DDBJ whole genome shotgun (WGS) entry which is preliminary data.</text>
</comment>
<evidence type="ECO:0000259" key="8">
    <source>
        <dbReference type="PROSITE" id="PS50968"/>
    </source>
</evidence>
<feature type="domain" description="Biotin carboxylation" evidence="9">
    <location>
        <begin position="1"/>
        <end position="81"/>
    </location>
</feature>
<evidence type="ECO:0000256" key="4">
    <source>
        <dbReference type="ARBA" id="ARBA00022840"/>
    </source>
</evidence>
<evidence type="ECO:0000313" key="10">
    <source>
        <dbReference type="EMBL" id="KAF4744819.1"/>
    </source>
</evidence>